<feature type="transmembrane region" description="Helical" evidence="1">
    <location>
        <begin position="20"/>
        <end position="39"/>
    </location>
</feature>
<dbReference type="RefSeq" id="WP_191278338.1">
    <property type="nucleotide sequence ID" value="NZ_BNAD01000002.1"/>
</dbReference>
<dbReference type="Proteomes" id="UP000597341">
    <property type="component" value="Unassembled WGS sequence"/>
</dbReference>
<dbReference type="EMBL" id="BNAD01000002">
    <property type="protein sequence ID" value="GHE16433.1"/>
    <property type="molecule type" value="Genomic_DNA"/>
</dbReference>
<reference evidence="3" key="1">
    <citation type="journal article" date="2019" name="Int. J. Syst. Evol. Microbiol.">
        <title>The Global Catalogue of Microorganisms (GCM) 10K type strain sequencing project: providing services to taxonomists for standard genome sequencing and annotation.</title>
        <authorList>
            <consortium name="The Broad Institute Genomics Platform"/>
            <consortium name="The Broad Institute Genome Sequencing Center for Infectious Disease"/>
            <person name="Wu L."/>
            <person name="Ma J."/>
        </authorList>
    </citation>
    <scope>NUCLEOTIDE SEQUENCE [LARGE SCALE GENOMIC DNA]</scope>
    <source>
        <strain evidence="3">CGMCC 1.12791</strain>
    </source>
</reference>
<sequence>MSTTDSTRPAPITSGSTTPPVLVALAWLLVGVPLAYGLWQTLVRASALFTG</sequence>
<protein>
    <recommendedName>
        <fullName evidence="4">Oxalate:formate antiporter</fullName>
    </recommendedName>
</protein>
<organism evidence="2 3">
    <name type="scientific">Nocardioides flavus</name>
    <name type="common">ex Wang et al. 2016</name>
    <dbReference type="NCBI Taxonomy" id="2058780"/>
    <lineage>
        <taxon>Bacteria</taxon>
        <taxon>Bacillati</taxon>
        <taxon>Actinomycetota</taxon>
        <taxon>Actinomycetes</taxon>
        <taxon>Propionibacteriales</taxon>
        <taxon>Nocardioidaceae</taxon>
        <taxon>Nocardioides</taxon>
    </lineage>
</organism>
<evidence type="ECO:0000313" key="3">
    <source>
        <dbReference type="Proteomes" id="UP000597341"/>
    </source>
</evidence>
<evidence type="ECO:0000313" key="2">
    <source>
        <dbReference type="EMBL" id="GHE16433.1"/>
    </source>
</evidence>
<evidence type="ECO:0000256" key="1">
    <source>
        <dbReference type="SAM" id="Phobius"/>
    </source>
</evidence>
<keyword evidence="3" id="KW-1185">Reference proteome</keyword>
<keyword evidence="1" id="KW-0472">Membrane</keyword>
<keyword evidence="1" id="KW-1133">Transmembrane helix</keyword>
<name>A0ABQ3HFQ4_9ACTN</name>
<gene>
    <name evidence="2" type="ORF">GCM10011376_10430</name>
</gene>
<keyword evidence="1" id="KW-0812">Transmembrane</keyword>
<accession>A0ABQ3HFQ4</accession>
<proteinExistence type="predicted"/>
<comment type="caution">
    <text evidence="2">The sequence shown here is derived from an EMBL/GenBank/DDBJ whole genome shotgun (WGS) entry which is preliminary data.</text>
</comment>
<evidence type="ECO:0008006" key="4">
    <source>
        <dbReference type="Google" id="ProtNLM"/>
    </source>
</evidence>